<dbReference type="AlphaFoldDB" id="A0A849HGF3"/>
<feature type="transmembrane region" description="Helical" evidence="1">
    <location>
        <begin position="279"/>
        <end position="305"/>
    </location>
</feature>
<feature type="transmembrane region" description="Helical" evidence="1">
    <location>
        <begin position="175"/>
        <end position="193"/>
    </location>
</feature>
<evidence type="ECO:0000256" key="1">
    <source>
        <dbReference type="SAM" id="Phobius"/>
    </source>
</evidence>
<evidence type="ECO:0000313" key="2">
    <source>
        <dbReference type="EMBL" id="NNM46342.1"/>
    </source>
</evidence>
<accession>A0A849HGF3</accession>
<reference evidence="2 3" key="1">
    <citation type="submission" date="2020-04" db="EMBL/GenBank/DDBJ databases">
        <title>Knoellia sp. isolate from air conditioner.</title>
        <authorList>
            <person name="Chea S."/>
            <person name="Kim D.-U."/>
        </authorList>
    </citation>
    <scope>NUCLEOTIDE SEQUENCE [LARGE SCALE GENOMIC DNA]</scope>
    <source>
        <strain evidence="2 3">DB2414S</strain>
    </source>
</reference>
<keyword evidence="1" id="KW-0472">Membrane</keyword>
<sequence>MIDAQPRRLILLASTGLAVATAVAGIGPLSDPDAWWNLRAGQYLLATGRFDGPDPWSRFSSHDFVLTEWLGSVVAARAYDLAGPPALVWLRTLGAVVVVAVLLLTCREIAPVPTAVSGALVGLVGLSGSLAERPQTLGLALYAVSLLGWRHAALRSRAATWWMVPLTWVAAASHGYWILGIAVGLATTAGLALDDRSRDRLGHNALVLVASVAAAGLTPVGPRLLTMPFKVHGAAAGLVGEWDRASLDHPLVLISLGTIAAVCLLWVRTGTSWWQASHLALALAFTATYSRLTAPAMLLAAPLLAESLNRLLNPSRKGVDKPDPWERKAFAVAAMAVLLLGAALAPSTARDLRHTPTALAATLAAIPAGTVVFNDYNVSSWMLYHDPDLQLVIDSRLEVFSDDWVKAYSNALSAGPGWQDFVGSTDASEAVLRSDRPLVARLVNQGWLEVAAADGYLVLRKPG</sequence>
<evidence type="ECO:0000313" key="3">
    <source>
        <dbReference type="Proteomes" id="UP000588586"/>
    </source>
</evidence>
<feature type="transmembrane region" description="Helical" evidence="1">
    <location>
        <begin position="325"/>
        <end position="345"/>
    </location>
</feature>
<dbReference type="EMBL" id="JABEPQ010000002">
    <property type="protein sequence ID" value="NNM46342.1"/>
    <property type="molecule type" value="Genomic_DNA"/>
</dbReference>
<name>A0A849HGF3_9MICO</name>
<feature type="transmembrane region" description="Helical" evidence="1">
    <location>
        <begin position="112"/>
        <end position="131"/>
    </location>
</feature>
<gene>
    <name evidence="2" type="ORF">HJG52_10025</name>
</gene>
<keyword evidence="1" id="KW-0812">Transmembrane</keyword>
<proteinExistence type="predicted"/>
<keyword evidence="1" id="KW-1133">Transmembrane helix</keyword>
<feature type="transmembrane region" description="Helical" evidence="1">
    <location>
        <begin position="249"/>
        <end position="267"/>
    </location>
</feature>
<dbReference type="RefSeq" id="WP_171243454.1">
    <property type="nucleotide sequence ID" value="NZ_JABEPQ010000002.1"/>
</dbReference>
<comment type="caution">
    <text evidence="2">The sequence shown here is derived from an EMBL/GenBank/DDBJ whole genome shotgun (WGS) entry which is preliminary data.</text>
</comment>
<feature type="transmembrane region" description="Helical" evidence="1">
    <location>
        <begin position="86"/>
        <end position="105"/>
    </location>
</feature>
<protein>
    <recommendedName>
        <fullName evidence="4">Glycosyltransferase RgtA/B/C/D-like domain-containing protein</fullName>
    </recommendedName>
</protein>
<evidence type="ECO:0008006" key="4">
    <source>
        <dbReference type="Google" id="ProtNLM"/>
    </source>
</evidence>
<keyword evidence="3" id="KW-1185">Reference proteome</keyword>
<organism evidence="2 3">
    <name type="scientific">Knoellia koreensis</name>
    <dbReference type="NCBI Taxonomy" id="2730921"/>
    <lineage>
        <taxon>Bacteria</taxon>
        <taxon>Bacillati</taxon>
        <taxon>Actinomycetota</taxon>
        <taxon>Actinomycetes</taxon>
        <taxon>Micrococcales</taxon>
        <taxon>Intrasporangiaceae</taxon>
        <taxon>Knoellia</taxon>
    </lineage>
</organism>
<dbReference type="Proteomes" id="UP000588586">
    <property type="component" value="Unassembled WGS sequence"/>
</dbReference>
<feature type="transmembrane region" description="Helical" evidence="1">
    <location>
        <begin position="205"/>
        <end position="229"/>
    </location>
</feature>